<keyword evidence="8 11" id="KW-0418">Kinase</keyword>
<dbReference type="GO" id="GO:0006144">
    <property type="term" value="P:purine nucleobase metabolic process"/>
    <property type="evidence" value="ECO:0007669"/>
    <property type="project" value="TreeGrafter"/>
</dbReference>
<keyword evidence="7 11" id="KW-0547">Nucleotide-binding</keyword>
<dbReference type="Pfam" id="PF00294">
    <property type="entry name" value="PfkB"/>
    <property type="match status" value="1"/>
</dbReference>
<evidence type="ECO:0000313" key="13">
    <source>
        <dbReference type="EMBL" id="RSH88293.1"/>
    </source>
</evidence>
<dbReference type="Proteomes" id="UP000279236">
    <property type="component" value="Unassembled WGS sequence"/>
</dbReference>
<dbReference type="Gene3D" id="3.30.1110.10">
    <property type="match status" value="1"/>
</dbReference>
<comment type="similarity">
    <text evidence="3 11">Belongs to the carbohydrate kinase PfkB family.</text>
</comment>
<dbReference type="UniPathway" id="UPA00588">
    <property type="reaction ID" value="UER00659"/>
</dbReference>
<evidence type="ECO:0000256" key="6">
    <source>
        <dbReference type="ARBA" id="ARBA00022726"/>
    </source>
</evidence>
<dbReference type="GO" id="GO:0044209">
    <property type="term" value="P:AMP salvage"/>
    <property type="evidence" value="ECO:0007669"/>
    <property type="project" value="UniProtKB-UniRule"/>
</dbReference>
<comment type="cofactor">
    <cofactor evidence="1 11">
        <name>Mg(2+)</name>
        <dbReference type="ChEBI" id="CHEBI:18420"/>
    </cofactor>
</comment>
<proteinExistence type="inferred from homology"/>
<dbReference type="CDD" id="cd01168">
    <property type="entry name" value="adenosine_kinase"/>
    <property type="match status" value="1"/>
</dbReference>
<dbReference type="OrthoDB" id="432447at2759"/>
<dbReference type="AlphaFoldDB" id="A0A427YB06"/>
<dbReference type="SUPFAM" id="SSF53613">
    <property type="entry name" value="Ribokinase-like"/>
    <property type="match status" value="1"/>
</dbReference>
<name>A0A427YB06_9TREE</name>
<sequence>MAASPIVVCIGNPLLDIQVSAAQGPQFLEKYELKSNDAILAEDKHMPIYEDVVANAEVTYVAGGAAQNAARAASYVLPAQSVAYIGSVGDDELAKTLASVNETEGVVSAYEVQPAPAKTGACAVILSNHDRSLVTTLRAAEMFHPAHLAKAEVASLIHGAKYFYIGGFFLTHGIESALEVAKAASAAGKTVVLNLSAPFIAQFFKVQLEELLPHVDILIGNESEAAAYAEASGLGQATLAEIATTLAVLPKSNASRPRVVVITQGADSTLVASSSPSTSAANLKPEDANPKVYPVPKLADDKIIDTNGAGDMFAGGFLGAVAQGKTLDEAIEVGHKLGQMCCGQIGPKLAFPKVNVL</sequence>
<dbReference type="InterPro" id="IPR001805">
    <property type="entry name" value="Adenokinase"/>
</dbReference>
<evidence type="ECO:0000256" key="7">
    <source>
        <dbReference type="ARBA" id="ARBA00022741"/>
    </source>
</evidence>
<protein>
    <recommendedName>
        <fullName evidence="4 11">Adenosine kinase</fullName>
        <shortName evidence="11">AK</shortName>
        <ecNumber evidence="4 11">2.7.1.20</ecNumber>
    </recommendedName>
    <alternativeName>
        <fullName evidence="11">Adenosine 5'-phosphotransferase</fullName>
    </alternativeName>
</protein>
<reference evidence="13 14" key="1">
    <citation type="submission" date="2018-11" db="EMBL/GenBank/DDBJ databases">
        <title>Genome sequence of Apiotrichum porosum DSM 27194.</title>
        <authorList>
            <person name="Aliyu H."/>
            <person name="Gorte O."/>
            <person name="Ochsenreither K."/>
        </authorList>
    </citation>
    <scope>NUCLEOTIDE SEQUENCE [LARGE SCALE GENOMIC DNA]</scope>
    <source>
        <strain evidence="13 14">DSM 27194</strain>
    </source>
</reference>
<dbReference type="GO" id="GO:0004001">
    <property type="term" value="F:adenosine kinase activity"/>
    <property type="evidence" value="ECO:0007669"/>
    <property type="project" value="UniProtKB-UniRule"/>
</dbReference>
<feature type="active site" description="Proton acceptor" evidence="10">
    <location>
        <position position="311"/>
    </location>
</feature>
<dbReference type="GO" id="GO:0005829">
    <property type="term" value="C:cytosol"/>
    <property type="evidence" value="ECO:0007669"/>
    <property type="project" value="TreeGrafter"/>
</dbReference>
<dbReference type="PANTHER" id="PTHR45769">
    <property type="entry name" value="ADENOSINE KINASE"/>
    <property type="match status" value="1"/>
</dbReference>
<dbReference type="InterPro" id="IPR029056">
    <property type="entry name" value="Ribokinase-like"/>
</dbReference>
<evidence type="ECO:0000256" key="5">
    <source>
        <dbReference type="ARBA" id="ARBA00022679"/>
    </source>
</evidence>
<evidence type="ECO:0000256" key="10">
    <source>
        <dbReference type="PIRSR" id="PIRSR601805-1"/>
    </source>
</evidence>
<dbReference type="RefSeq" id="XP_028480501.1">
    <property type="nucleotide sequence ID" value="XM_028616644.1"/>
</dbReference>
<evidence type="ECO:0000256" key="3">
    <source>
        <dbReference type="ARBA" id="ARBA00010688"/>
    </source>
</evidence>
<evidence type="ECO:0000259" key="12">
    <source>
        <dbReference type="Pfam" id="PF00294"/>
    </source>
</evidence>
<dbReference type="EMBL" id="RSCE01000001">
    <property type="protein sequence ID" value="RSH88293.1"/>
    <property type="molecule type" value="Genomic_DNA"/>
</dbReference>
<organism evidence="13 14">
    <name type="scientific">Apiotrichum porosum</name>
    <dbReference type="NCBI Taxonomy" id="105984"/>
    <lineage>
        <taxon>Eukaryota</taxon>
        <taxon>Fungi</taxon>
        <taxon>Dikarya</taxon>
        <taxon>Basidiomycota</taxon>
        <taxon>Agaricomycotina</taxon>
        <taxon>Tremellomycetes</taxon>
        <taxon>Trichosporonales</taxon>
        <taxon>Trichosporonaceae</taxon>
        <taxon>Apiotrichum</taxon>
    </lineage>
</organism>
<dbReference type="GO" id="GO:0005634">
    <property type="term" value="C:nucleus"/>
    <property type="evidence" value="ECO:0007669"/>
    <property type="project" value="TreeGrafter"/>
</dbReference>
<evidence type="ECO:0000256" key="4">
    <source>
        <dbReference type="ARBA" id="ARBA00012119"/>
    </source>
</evidence>
<dbReference type="PRINTS" id="PR00989">
    <property type="entry name" value="ADENOKINASE"/>
</dbReference>
<evidence type="ECO:0000256" key="2">
    <source>
        <dbReference type="ARBA" id="ARBA00004801"/>
    </source>
</evidence>
<dbReference type="GO" id="GO:0005524">
    <property type="term" value="F:ATP binding"/>
    <property type="evidence" value="ECO:0007669"/>
    <property type="project" value="UniProtKB-UniRule"/>
</dbReference>
<dbReference type="PANTHER" id="PTHR45769:SF3">
    <property type="entry name" value="ADENOSINE KINASE"/>
    <property type="match status" value="1"/>
</dbReference>
<accession>A0A427YB06</accession>
<keyword evidence="14" id="KW-1185">Reference proteome</keyword>
<evidence type="ECO:0000256" key="9">
    <source>
        <dbReference type="ARBA" id="ARBA00022840"/>
    </source>
</evidence>
<dbReference type="InterPro" id="IPR002173">
    <property type="entry name" value="Carboh/pur_kinase_PfkB_CS"/>
</dbReference>
<gene>
    <name evidence="13" type="primary">ADO1</name>
    <name evidence="13" type="ORF">EHS24_000828</name>
</gene>
<keyword evidence="9 11" id="KW-0067">ATP-binding</keyword>
<feature type="domain" description="Carbohydrate kinase PfkB" evidence="12">
    <location>
        <begin position="28"/>
        <end position="350"/>
    </location>
</feature>
<evidence type="ECO:0000313" key="14">
    <source>
        <dbReference type="Proteomes" id="UP000279236"/>
    </source>
</evidence>
<comment type="function">
    <text evidence="11">ATP dependent phosphorylation of adenosine and other related nucleoside analogs to monophosphate derivatives.</text>
</comment>
<dbReference type="PROSITE" id="PS00584">
    <property type="entry name" value="PFKB_KINASES_2"/>
    <property type="match status" value="1"/>
</dbReference>
<comment type="catalytic activity">
    <reaction evidence="11">
        <text>adenosine + ATP = AMP + ADP + H(+)</text>
        <dbReference type="Rhea" id="RHEA:20824"/>
        <dbReference type="ChEBI" id="CHEBI:15378"/>
        <dbReference type="ChEBI" id="CHEBI:16335"/>
        <dbReference type="ChEBI" id="CHEBI:30616"/>
        <dbReference type="ChEBI" id="CHEBI:456215"/>
        <dbReference type="ChEBI" id="CHEBI:456216"/>
        <dbReference type="EC" id="2.7.1.20"/>
    </reaction>
</comment>
<evidence type="ECO:0000256" key="8">
    <source>
        <dbReference type="ARBA" id="ARBA00022777"/>
    </source>
</evidence>
<dbReference type="InterPro" id="IPR011611">
    <property type="entry name" value="PfkB_dom"/>
</dbReference>
<dbReference type="STRING" id="105984.A0A427YB06"/>
<comment type="pathway">
    <text evidence="2 11">Purine metabolism; AMP biosynthesis via salvage pathway; AMP from adenosine: step 1/1.</text>
</comment>
<evidence type="ECO:0000256" key="11">
    <source>
        <dbReference type="RuleBase" id="RU368116"/>
    </source>
</evidence>
<keyword evidence="5 11" id="KW-0808">Transferase</keyword>
<keyword evidence="11" id="KW-0460">Magnesium</keyword>
<dbReference type="EC" id="2.7.1.20" evidence="4 11"/>
<evidence type="ECO:0000256" key="1">
    <source>
        <dbReference type="ARBA" id="ARBA00001946"/>
    </source>
</evidence>
<keyword evidence="6 11" id="KW-0660">Purine salvage</keyword>
<comment type="caution">
    <text evidence="13">The sequence shown here is derived from an EMBL/GenBank/DDBJ whole genome shotgun (WGS) entry which is preliminary data.</text>
</comment>
<dbReference type="GeneID" id="39585371"/>
<dbReference type="Gene3D" id="3.40.1190.20">
    <property type="match status" value="1"/>
</dbReference>
<dbReference type="GO" id="GO:0006166">
    <property type="term" value="P:purine ribonucleoside salvage"/>
    <property type="evidence" value="ECO:0007669"/>
    <property type="project" value="UniProtKB-KW"/>
</dbReference>